<reference evidence="2 3" key="1">
    <citation type="submission" date="2013-09" db="EMBL/GenBank/DDBJ databases">
        <title>Corchorus capsularis genome sequencing.</title>
        <authorList>
            <person name="Alam M."/>
            <person name="Haque M.S."/>
            <person name="Islam M.S."/>
            <person name="Emdad E.M."/>
            <person name="Islam M.M."/>
            <person name="Ahmed B."/>
            <person name="Halim A."/>
            <person name="Hossen Q.M.M."/>
            <person name="Hossain M.Z."/>
            <person name="Ahmed R."/>
            <person name="Khan M.M."/>
            <person name="Islam R."/>
            <person name="Rashid M.M."/>
            <person name="Khan S.A."/>
            <person name="Rahman M.S."/>
            <person name="Alam M."/>
        </authorList>
    </citation>
    <scope>NUCLEOTIDE SEQUENCE [LARGE SCALE GENOMIC DNA]</scope>
    <source>
        <strain evidence="3">cv. CVL-1</strain>
        <tissue evidence="2">Whole seedling</tissue>
    </source>
</reference>
<accession>A0A1R3G4X3</accession>
<comment type="caution">
    <text evidence="2">The sequence shown here is derived from an EMBL/GenBank/DDBJ whole genome shotgun (WGS) entry which is preliminary data.</text>
</comment>
<dbReference type="EMBL" id="AWWV01015301">
    <property type="protein sequence ID" value="OMO53124.1"/>
    <property type="molecule type" value="Genomic_DNA"/>
</dbReference>
<dbReference type="Proteomes" id="UP000188268">
    <property type="component" value="Unassembled WGS sequence"/>
</dbReference>
<dbReference type="AlphaFoldDB" id="A0A1R3G4X3"/>
<feature type="compositionally biased region" description="Acidic residues" evidence="1">
    <location>
        <begin position="160"/>
        <end position="181"/>
    </location>
</feature>
<protein>
    <submittedName>
        <fullName evidence="2">Uncharacterized protein</fullName>
    </submittedName>
</protein>
<evidence type="ECO:0000256" key="1">
    <source>
        <dbReference type="SAM" id="MobiDB-lite"/>
    </source>
</evidence>
<gene>
    <name evidence="2" type="ORF">CCACVL1_28868</name>
</gene>
<evidence type="ECO:0000313" key="2">
    <source>
        <dbReference type="EMBL" id="OMO53124.1"/>
    </source>
</evidence>
<proteinExistence type="predicted"/>
<evidence type="ECO:0000313" key="3">
    <source>
        <dbReference type="Proteomes" id="UP000188268"/>
    </source>
</evidence>
<organism evidence="2 3">
    <name type="scientific">Corchorus capsularis</name>
    <name type="common">Jute</name>
    <dbReference type="NCBI Taxonomy" id="210143"/>
    <lineage>
        <taxon>Eukaryota</taxon>
        <taxon>Viridiplantae</taxon>
        <taxon>Streptophyta</taxon>
        <taxon>Embryophyta</taxon>
        <taxon>Tracheophyta</taxon>
        <taxon>Spermatophyta</taxon>
        <taxon>Magnoliopsida</taxon>
        <taxon>eudicotyledons</taxon>
        <taxon>Gunneridae</taxon>
        <taxon>Pentapetalae</taxon>
        <taxon>rosids</taxon>
        <taxon>malvids</taxon>
        <taxon>Malvales</taxon>
        <taxon>Malvaceae</taxon>
        <taxon>Grewioideae</taxon>
        <taxon>Apeibeae</taxon>
        <taxon>Corchorus</taxon>
    </lineage>
</organism>
<name>A0A1R3G4X3_COCAP</name>
<feature type="compositionally biased region" description="Polar residues" evidence="1">
    <location>
        <begin position="414"/>
        <end position="427"/>
    </location>
</feature>
<feature type="region of interest" description="Disordered" evidence="1">
    <location>
        <begin position="414"/>
        <end position="445"/>
    </location>
</feature>
<dbReference type="OrthoDB" id="10513514at2759"/>
<dbReference type="Gramene" id="OMO53124">
    <property type="protein sequence ID" value="OMO53124"/>
    <property type="gene ID" value="CCACVL1_28868"/>
</dbReference>
<sequence>MHMSAGIGLPYFQEMYGREVARVHNCTFQHLSAIYDSVLRGGGVVVSKSCADFLSNTTIPAPPDSNSAYKIIENMGELTTVSILRAYVPYVTAVKDIVAASATHCVFKHNTSEPLEVFFLRSNREQDVLDEEQSREEEQRMLEEFDRMSLLRDTRIETQSSEEVEPDETEEADNVVDEEENPPPSDGFDKRPKENNVVNGKVTLGGQLSNHSYFEEANGSLETADSTEIEDSLKIKGGDDNLEIYSFSEPDAKKDGNFLEKLEGFPKHGDGWPKEDQNLGADVINFGVDEIGESESPPDEDEHEWCPKLFPMVPLPIAAPPMEDGDIPKLNSDNHQPEVMDGFDITRISLIDPFWPREEKERSFNMSLFDKNKSNHSMVPTNTNNESLPMDRPIPSRPTISPVPTMLLHCRSPGSATSTRFGNNASWRDNDETDGSAGLRAIGIG</sequence>
<feature type="region of interest" description="Disordered" evidence="1">
    <location>
        <begin position="151"/>
        <end position="198"/>
    </location>
</feature>
<keyword evidence="3" id="KW-1185">Reference proteome</keyword>